<dbReference type="PANTHER" id="PTHR34047">
    <property type="entry name" value="NUCLEAR INTRON MATURASE 1, MITOCHONDRIAL-RELATED"/>
    <property type="match status" value="1"/>
</dbReference>
<protein>
    <recommendedName>
        <fullName evidence="2">Reverse transcriptase domain-containing protein</fullName>
    </recommendedName>
</protein>
<dbReference type="Pfam" id="PF00078">
    <property type="entry name" value="RVT_1"/>
    <property type="match status" value="1"/>
</dbReference>
<evidence type="ECO:0000259" key="2">
    <source>
        <dbReference type="PROSITE" id="PS50878"/>
    </source>
</evidence>
<dbReference type="InterPro" id="IPR030931">
    <property type="entry name" value="Group_II_RT_mat"/>
</dbReference>
<dbReference type="CDD" id="cd01651">
    <property type="entry name" value="RT_G2_intron"/>
    <property type="match status" value="1"/>
</dbReference>
<dbReference type="InterPro" id="IPR051083">
    <property type="entry name" value="GrpII_Intron_Splice-Mob/Def"/>
</dbReference>
<dbReference type="PANTHER" id="PTHR34047:SF8">
    <property type="entry name" value="PROTEIN YKFC"/>
    <property type="match status" value="1"/>
</dbReference>
<evidence type="ECO:0000256" key="1">
    <source>
        <dbReference type="SAM" id="MobiDB-lite"/>
    </source>
</evidence>
<reference evidence="3" key="1">
    <citation type="journal article" date="2015" name="Nature">
        <title>Complex archaea that bridge the gap between prokaryotes and eukaryotes.</title>
        <authorList>
            <person name="Spang A."/>
            <person name="Saw J.H."/>
            <person name="Jorgensen S.L."/>
            <person name="Zaremba-Niedzwiedzka K."/>
            <person name="Martijn J."/>
            <person name="Lind A.E."/>
            <person name="van Eijk R."/>
            <person name="Schleper C."/>
            <person name="Guy L."/>
            <person name="Ettema T.J."/>
        </authorList>
    </citation>
    <scope>NUCLEOTIDE SEQUENCE</scope>
</reference>
<dbReference type="SUPFAM" id="SSF56672">
    <property type="entry name" value="DNA/RNA polymerases"/>
    <property type="match status" value="1"/>
</dbReference>
<feature type="domain" description="Reverse transcriptase" evidence="2">
    <location>
        <begin position="93"/>
        <end position="343"/>
    </location>
</feature>
<evidence type="ECO:0000313" key="3">
    <source>
        <dbReference type="EMBL" id="KKM97151.1"/>
    </source>
</evidence>
<proteinExistence type="predicted"/>
<feature type="region of interest" description="Disordered" evidence="1">
    <location>
        <begin position="1"/>
        <end position="21"/>
    </location>
</feature>
<comment type="caution">
    <text evidence="3">The sequence shown here is derived from an EMBL/GenBank/DDBJ whole genome shotgun (WGS) entry which is preliminary data.</text>
</comment>
<dbReference type="NCBIfam" id="TIGR04416">
    <property type="entry name" value="group_II_RT_mat"/>
    <property type="match status" value="1"/>
</dbReference>
<dbReference type="PROSITE" id="PS50878">
    <property type="entry name" value="RT_POL"/>
    <property type="match status" value="1"/>
</dbReference>
<sequence length="466" mass="54079">MENPTRARSGKPRTQPRGCTYVPSSDLPSALERIRQAARRDSEVRFTALLHHVYNPDTLREAYFRLERDAAPGVDGQTWRAYGETLEENLQDLSERLKRGAYRAKPVRRVYIPKADGRQRPLGVPVLEDKIVQRATVAVLNAIYETDFLGFSYGFRPGRSQHNALDALYTGQLTRRVNWVLDADIRGFFDAIDHGWLVKFIEHRIADRRVVRLIQKWLSAGVLEDGTRTRSEQGTPQGGSASPWLANVYLHYAFDLWVQQWRQRHARGDVIVVRYADDFIVGFQHKSEAERFLADLRERFRKFHLELHPDKTRLLEFGPVAAENRRRKGRGKPETFNFLGFTHICGKKRSNGRFTVLRQTMRTRLQAKLSAVKAELRRRLHDPIPAVGQWLGRVVGGHVRYYGVPMNGPALGLFRFQVGWLWQRALSRRSQTGFVPWKRMRRLIDRWLPSARVCHPYPLRRMGVIT</sequence>
<dbReference type="InterPro" id="IPR000477">
    <property type="entry name" value="RT_dom"/>
</dbReference>
<dbReference type="EMBL" id="LAZR01005784">
    <property type="protein sequence ID" value="KKM97151.1"/>
    <property type="molecule type" value="Genomic_DNA"/>
</dbReference>
<gene>
    <name evidence="3" type="ORF">LCGC14_1170980</name>
</gene>
<dbReference type="InterPro" id="IPR043128">
    <property type="entry name" value="Rev_trsase/Diguanyl_cyclase"/>
</dbReference>
<dbReference type="Gene3D" id="3.30.70.270">
    <property type="match status" value="1"/>
</dbReference>
<organism evidence="3">
    <name type="scientific">marine sediment metagenome</name>
    <dbReference type="NCBI Taxonomy" id="412755"/>
    <lineage>
        <taxon>unclassified sequences</taxon>
        <taxon>metagenomes</taxon>
        <taxon>ecological metagenomes</taxon>
    </lineage>
</organism>
<dbReference type="InterPro" id="IPR043502">
    <property type="entry name" value="DNA/RNA_pol_sf"/>
</dbReference>
<name>A0A0F9MCT4_9ZZZZ</name>
<dbReference type="AlphaFoldDB" id="A0A0F9MCT4"/>
<accession>A0A0F9MCT4</accession>